<evidence type="ECO:0000259" key="10">
    <source>
        <dbReference type="PROSITE" id="PS51012"/>
    </source>
</evidence>
<feature type="transmembrane region" description="Helical" evidence="9">
    <location>
        <begin position="78"/>
        <end position="99"/>
    </location>
</feature>
<feature type="transmembrane region" description="Helical" evidence="9">
    <location>
        <begin position="240"/>
        <end position="261"/>
    </location>
</feature>
<comment type="caution">
    <text evidence="9">Lacks conserved residue(s) required for the propagation of feature annotation.</text>
</comment>
<keyword evidence="6 9" id="KW-0812">Transmembrane</keyword>
<dbReference type="Pfam" id="PF01061">
    <property type="entry name" value="ABC2_membrane"/>
    <property type="match status" value="1"/>
</dbReference>
<dbReference type="InterPro" id="IPR000412">
    <property type="entry name" value="ABC_2_transport"/>
</dbReference>
<feature type="transmembrane region" description="Helical" evidence="9">
    <location>
        <begin position="45"/>
        <end position="66"/>
    </location>
</feature>
<keyword evidence="4 9" id="KW-1003">Cell membrane</keyword>
<dbReference type="EMBL" id="PRDS01000008">
    <property type="protein sequence ID" value="PPB79939.1"/>
    <property type="molecule type" value="Genomic_DNA"/>
</dbReference>
<dbReference type="PANTHER" id="PTHR30413:SF8">
    <property type="entry name" value="TRANSPORT PERMEASE PROTEIN"/>
    <property type="match status" value="1"/>
</dbReference>
<evidence type="ECO:0000256" key="9">
    <source>
        <dbReference type="RuleBase" id="RU361157"/>
    </source>
</evidence>
<dbReference type="PANTHER" id="PTHR30413">
    <property type="entry name" value="INNER MEMBRANE TRANSPORT PERMEASE"/>
    <property type="match status" value="1"/>
</dbReference>
<evidence type="ECO:0000256" key="3">
    <source>
        <dbReference type="ARBA" id="ARBA00022448"/>
    </source>
</evidence>
<protein>
    <recommendedName>
        <fullName evidence="9">Transport permease protein</fullName>
    </recommendedName>
</protein>
<dbReference type="AlphaFoldDB" id="A0A2S5JEU1"/>
<keyword evidence="12" id="KW-1185">Reference proteome</keyword>
<proteinExistence type="inferred from homology"/>
<dbReference type="PROSITE" id="PS51012">
    <property type="entry name" value="ABC_TM2"/>
    <property type="match status" value="1"/>
</dbReference>
<evidence type="ECO:0000256" key="2">
    <source>
        <dbReference type="ARBA" id="ARBA00007783"/>
    </source>
</evidence>
<evidence type="ECO:0000256" key="6">
    <source>
        <dbReference type="ARBA" id="ARBA00022692"/>
    </source>
</evidence>
<keyword evidence="8 9" id="KW-0472">Membrane</keyword>
<organism evidence="11 12">
    <name type="scientific">Albidovulum inexpectatum</name>
    <dbReference type="NCBI Taxonomy" id="196587"/>
    <lineage>
        <taxon>Bacteria</taxon>
        <taxon>Pseudomonadati</taxon>
        <taxon>Pseudomonadota</taxon>
        <taxon>Alphaproteobacteria</taxon>
        <taxon>Rhodobacterales</taxon>
        <taxon>Paracoccaceae</taxon>
        <taxon>Albidovulum</taxon>
    </lineage>
</organism>
<evidence type="ECO:0000256" key="5">
    <source>
        <dbReference type="ARBA" id="ARBA00022519"/>
    </source>
</evidence>
<evidence type="ECO:0000313" key="12">
    <source>
        <dbReference type="Proteomes" id="UP000239736"/>
    </source>
</evidence>
<comment type="caution">
    <text evidence="11">The sequence shown here is derived from an EMBL/GenBank/DDBJ whole genome shotgun (WGS) entry which is preliminary data.</text>
</comment>
<name>A0A2S5JEU1_9RHOB</name>
<dbReference type="InterPro" id="IPR047817">
    <property type="entry name" value="ABC2_TM_bact-type"/>
</dbReference>
<evidence type="ECO:0000256" key="7">
    <source>
        <dbReference type="ARBA" id="ARBA00022989"/>
    </source>
</evidence>
<gene>
    <name evidence="11" type="ORF">LV82_02496</name>
</gene>
<evidence type="ECO:0000313" key="11">
    <source>
        <dbReference type="EMBL" id="PPB79939.1"/>
    </source>
</evidence>
<reference evidence="11 12" key="1">
    <citation type="submission" date="2018-01" db="EMBL/GenBank/DDBJ databases">
        <title>Genomic Encyclopedia of Archaeal and Bacterial Type Strains, Phase II (KMG-II): from individual species to whole genera.</title>
        <authorList>
            <person name="Goeker M."/>
        </authorList>
    </citation>
    <scope>NUCLEOTIDE SEQUENCE [LARGE SCALE GENOMIC DNA]</scope>
    <source>
        <strain evidence="11 12">DSM 12048</strain>
    </source>
</reference>
<accession>A0A2S5JEU1</accession>
<feature type="domain" description="ABC transmembrane type-2" evidence="10">
    <location>
        <begin position="43"/>
        <end position="264"/>
    </location>
</feature>
<dbReference type="InterPro" id="IPR013525">
    <property type="entry name" value="ABC2_TM"/>
</dbReference>
<evidence type="ECO:0000256" key="8">
    <source>
        <dbReference type="ARBA" id="ARBA00023136"/>
    </source>
</evidence>
<dbReference type="GO" id="GO:0015920">
    <property type="term" value="P:lipopolysaccharide transport"/>
    <property type="evidence" value="ECO:0007669"/>
    <property type="project" value="TreeGrafter"/>
</dbReference>
<keyword evidence="7 9" id="KW-1133">Transmembrane helix</keyword>
<comment type="similarity">
    <text evidence="2 9">Belongs to the ABC-2 integral membrane protein family.</text>
</comment>
<dbReference type="GO" id="GO:0140359">
    <property type="term" value="F:ABC-type transporter activity"/>
    <property type="evidence" value="ECO:0007669"/>
    <property type="project" value="InterPro"/>
</dbReference>
<keyword evidence="5" id="KW-0997">Cell inner membrane</keyword>
<sequence>MPADQTGHHGPLVPRRLVLPARLRIIAALIIRETAARFGRSVGGYLWAIAEPAGGILLLSLAFSFITRTAPIGDSFMMFYASGLVPFLMYNNVAQSVMMSLRTNRGLLTYPIVTALDTILARAILETLTYLLIGLILALAIMVYDQVELHVDFARILMAVTMAFALGLGIGTMNCVLVGFFPTWQNIWAMINRPLFIASGVLFNFNSLSEDLLNILWFNPIAHVIVEMREGIFNIDTPGFVSLPYVFGIGLGLFAFGAFLLERNESYLLQQ</sequence>
<evidence type="ECO:0000256" key="1">
    <source>
        <dbReference type="ARBA" id="ARBA00004429"/>
    </source>
</evidence>
<evidence type="ECO:0000256" key="4">
    <source>
        <dbReference type="ARBA" id="ARBA00022475"/>
    </source>
</evidence>
<dbReference type="GO" id="GO:0043190">
    <property type="term" value="C:ATP-binding cassette (ABC) transporter complex"/>
    <property type="evidence" value="ECO:0007669"/>
    <property type="project" value="InterPro"/>
</dbReference>
<feature type="transmembrane region" description="Helical" evidence="9">
    <location>
        <begin position="156"/>
        <end position="181"/>
    </location>
</feature>
<feature type="transmembrane region" description="Helical" evidence="9">
    <location>
        <begin position="119"/>
        <end position="144"/>
    </location>
</feature>
<keyword evidence="3 9" id="KW-0813">Transport</keyword>
<dbReference type="Proteomes" id="UP000239736">
    <property type="component" value="Unassembled WGS sequence"/>
</dbReference>
<dbReference type="PRINTS" id="PR00164">
    <property type="entry name" value="ABC2TRNSPORT"/>
</dbReference>
<dbReference type="RefSeq" id="WP_170063423.1">
    <property type="nucleotide sequence ID" value="NZ_PRDS01000008.1"/>
</dbReference>
<comment type="subcellular location">
    <subcellularLocation>
        <location evidence="1 9">Cell inner membrane</location>
        <topology evidence="1 9">Multi-pass membrane protein</topology>
    </subcellularLocation>
</comment>